<dbReference type="Proteomes" id="UP000239532">
    <property type="component" value="Unassembled WGS sequence"/>
</dbReference>
<accession>A0A2S9WWR0</accession>
<feature type="transmembrane region" description="Helical" evidence="6">
    <location>
        <begin position="6"/>
        <end position="25"/>
    </location>
</feature>
<comment type="subcellular location">
    <subcellularLocation>
        <location evidence="1">Cell membrane</location>
        <topology evidence="1">Multi-pass membrane protein</topology>
    </subcellularLocation>
</comment>
<evidence type="ECO:0000259" key="7">
    <source>
        <dbReference type="Pfam" id="PF13396"/>
    </source>
</evidence>
<sequence length="69" mass="7849">MIPASFIIIIGLTFIGLWVYCIADIAKSRFVNENNKLIYILVVVLAPVIGILLYLAMWQKEKVTIPRDI</sequence>
<dbReference type="EMBL" id="MQUC01000003">
    <property type="protein sequence ID" value="PRP67871.1"/>
    <property type="molecule type" value="Genomic_DNA"/>
</dbReference>
<dbReference type="Pfam" id="PF13396">
    <property type="entry name" value="PLDc_N"/>
    <property type="match status" value="1"/>
</dbReference>
<keyword evidence="5 6" id="KW-0472">Membrane</keyword>
<keyword evidence="9" id="KW-1185">Reference proteome</keyword>
<keyword evidence="2" id="KW-1003">Cell membrane</keyword>
<evidence type="ECO:0000256" key="2">
    <source>
        <dbReference type="ARBA" id="ARBA00022475"/>
    </source>
</evidence>
<protein>
    <recommendedName>
        <fullName evidence="7">Cardiolipin synthase N-terminal domain-containing protein</fullName>
    </recommendedName>
</protein>
<evidence type="ECO:0000256" key="4">
    <source>
        <dbReference type="ARBA" id="ARBA00022989"/>
    </source>
</evidence>
<dbReference type="GO" id="GO:0005886">
    <property type="term" value="C:plasma membrane"/>
    <property type="evidence" value="ECO:0007669"/>
    <property type="project" value="UniProtKB-SubCell"/>
</dbReference>
<dbReference type="RefSeq" id="WP_105983568.1">
    <property type="nucleotide sequence ID" value="NZ_MQUC01000003.1"/>
</dbReference>
<evidence type="ECO:0000256" key="3">
    <source>
        <dbReference type="ARBA" id="ARBA00022692"/>
    </source>
</evidence>
<comment type="caution">
    <text evidence="8">The sequence shown here is derived from an EMBL/GenBank/DDBJ whole genome shotgun (WGS) entry which is preliminary data.</text>
</comment>
<dbReference type="InterPro" id="IPR027379">
    <property type="entry name" value="CLS_N"/>
</dbReference>
<dbReference type="OrthoDB" id="1123412at2"/>
<proteinExistence type="predicted"/>
<organism evidence="8 9">
    <name type="scientific">Nonlabens agnitus</name>
    <dbReference type="NCBI Taxonomy" id="870484"/>
    <lineage>
        <taxon>Bacteria</taxon>
        <taxon>Pseudomonadati</taxon>
        <taxon>Bacteroidota</taxon>
        <taxon>Flavobacteriia</taxon>
        <taxon>Flavobacteriales</taxon>
        <taxon>Flavobacteriaceae</taxon>
        <taxon>Nonlabens</taxon>
    </lineage>
</organism>
<name>A0A2S9WWR0_9FLAO</name>
<evidence type="ECO:0000313" key="9">
    <source>
        <dbReference type="Proteomes" id="UP000239532"/>
    </source>
</evidence>
<feature type="domain" description="Cardiolipin synthase N-terminal" evidence="7">
    <location>
        <begin position="17"/>
        <end position="55"/>
    </location>
</feature>
<evidence type="ECO:0000256" key="5">
    <source>
        <dbReference type="ARBA" id="ARBA00023136"/>
    </source>
</evidence>
<reference evidence="8 9" key="1">
    <citation type="submission" date="2016-11" db="EMBL/GenBank/DDBJ databases">
        <title>Trade-off between light-utilization and light-protection in marine flavobacteria.</title>
        <authorList>
            <person name="Kumagai Y."/>
        </authorList>
    </citation>
    <scope>NUCLEOTIDE SEQUENCE [LARGE SCALE GENOMIC DNA]</scope>
    <source>
        <strain evidence="8 9">JCM 17109</strain>
    </source>
</reference>
<evidence type="ECO:0000313" key="8">
    <source>
        <dbReference type="EMBL" id="PRP67871.1"/>
    </source>
</evidence>
<keyword evidence="3 6" id="KW-0812">Transmembrane</keyword>
<feature type="transmembrane region" description="Helical" evidence="6">
    <location>
        <begin position="37"/>
        <end position="57"/>
    </location>
</feature>
<keyword evidence="4 6" id="KW-1133">Transmembrane helix</keyword>
<dbReference type="AlphaFoldDB" id="A0A2S9WWR0"/>
<evidence type="ECO:0000256" key="1">
    <source>
        <dbReference type="ARBA" id="ARBA00004651"/>
    </source>
</evidence>
<evidence type="ECO:0000256" key="6">
    <source>
        <dbReference type="SAM" id="Phobius"/>
    </source>
</evidence>
<gene>
    <name evidence="8" type="ORF">BST86_12565</name>
</gene>